<sequence length="54" mass="5867">MTPWSRPWTQPSLLSTSHRFSGLPGTHLAFVSFRCHSAAPGTPLDHLLVISGPL</sequence>
<reference evidence="1 2" key="1">
    <citation type="submission" date="2014-04" db="EMBL/GenBank/DDBJ databases">
        <authorList>
            <consortium name="DOE Joint Genome Institute"/>
            <person name="Kuo A."/>
            <person name="Kohler A."/>
            <person name="Costa M.D."/>
            <person name="Nagy L.G."/>
            <person name="Floudas D."/>
            <person name="Copeland A."/>
            <person name="Barry K.W."/>
            <person name="Cichocki N."/>
            <person name="Veneault-Fourrey C."/>
            <person name="LaButti K."/>
            <person name="Lindquist E.A."/>
            <person name="Lipzen A."/>
            <person name="Lundell T."/>
            <person name="Morin E."/>
            <person name="Murat C."/>
            <person name="Sun H."/>
            <person name="Tunlid A."/>
            <person name="Henrissat B."/>
            <person name="Grigoriev I.V."/>
            <person name="Hibbett D.S."/>
            <person name="Martin F."/>
            <person name="Nordberg H.P."/>
            <person name="Cantor M.N."/>
            <person name="Hua S.X."/>
        </authorList>
    </citation>
    <scope>NUCLEOTIDE SEQUENCE [LARGE SCALE GENOMIC DNA]</scope>
    <source>
        <strain evidence="1 2">Marx 270</strain>
    </source>
</reference>
<protein>
    <submittedName>
        <fullName evidence="1">Uncharacterized protein</fullName>
    </submittedName>
</protein>
<dbReference type="EMBL" id="KN832002">
    <property type="protein sequence ID" value="KIN99722.1"/>
    <property type="molecule type" value="Genomic_DNA"/>
</dbReference>
<evidence type="ECO:0000313" key="2">
    <source>
        <dbReference type="Proteomes" id="UP000054217"/>
    </source>
</evidence>
<dbReference type="AlphaFoldDB" id="A0A0C3IS36"/>
<dbReference type="Proteomes" id="UP000054217">
    <property type="component" value="Unassembled WGS sequence"/>
</dbReference>
<proteinExistence type="predicted"/>
<organism evidence="1 2">
    <name type="scientific">Pisolithus tinctorius Marx 270</name>
    <dbReference type="NCBI Taxonomy" id="870435"/>
    <lineage>
        <taxon>Eukaryota</taxon>
        <taxon>Fungi</taxon>
        <taxon>Dikarya</taxon>
        <taxon>Basidiomycota</taxon>
        <taxon>Agaricomycotina</taxon>
        <taxon>Agaricomycetes</taxon>
        <taxon>Agaricomycetidae</taxon>
        <taxon>Boletales</taxon>
        <taxon>Sclerodermatineae</taxon>
        <taxon>Pisolithaceae</taxon>
        <taxon>Pisolithus</taxon>
    </lineage>
</organism>
<reference evidence="2" key="2">
    <citation type="submission" date="2015-01" db="EMBL/GenBank/DDBJ databases">
        <title>Evolutionary Origins and Diversification of the Mycorrhizal Mutualists.</title>
        <authorList>
            <consortium name="DOE Joint Genome Institute"/>
            <consortium name="Mycorrhizal Genomics Consortium"/>
            <person name="Kohler A."/>
            <person name="Kuo A."/>
            <person name="Nagy L.G."/>
            <person name="Floudas D."/>
            <person name="Copeland A."/>
            <person name="Barry K.W."/>
            <person name="Cichocki N."/>
            <person name="Veneault-Fourrey C."/>
            <person name="LaButti K."/>
            <person name="Lindquist E.A."/>
            <person name="Lipzen A."/>
            <person name="Lundell T."/>
            <person name="Morin E."/>
            <person name="Murat C."/>
            <person name="Riley R."/>
            <person name="Ohm R."/>
            <person name="Sun H."/>
            <person name="Tunlid A."/>
            <person name="Henrissat B."/>
            <person name="Grigoriev I.V."/>
            <person name="Hibbett D.S."/>
            <person name="Martin F."/>
        </authorList>
    </citation>
    <scope>NUCLEOTIDE SEQUENCE [LARGE SCALE GENOMIC DNA]</scope>
    <source>
        <strain evidence="2">Marx 270</strain>
    </source>
</reference>
<keyword evidence="2" id="KW-1185">Reference proteome</keyword>
<evidence type="ECO:0000313" key="1">
    <source>
        <dbReference type="EMBL" id="KIN99722.1"/>
    </source>
</evidence>
<dbReference type="HOGENOM" id="CLU_3051366_0_0_1"/>
<dbReference type="InParanoid" id="A0A0C3IS36"/>
<gene>
    <name evidence="1" type="ORF">M404DRAFT_30168</name>
</gene>
<accession>A0A0C3IS36</accession>
<name>A0A0C3IS36_PISTI</name>